<sequence>MNNQTIYAVQARDWDDLDSVHAIFDSLEKAENFLVRFKTKQDLRIIDLILNPDFISDKNQDPYRVELAGTKTIPDDVSICTSIEDAEEALARTFLVEVCASPDIEQADFSVKVFAQSPEEAIDKAVKIRNEGIARGDWQTAHLEMLTLIKKLESR</sequence>
<dbReference type="RefSeq" id="WP_136835832.1">
    <property type="nucleotide sequence ID" value="NZ_SWBQ01000002.1"/>
</dbReference>
<gene>
    <name evidence="1" type="ORF">FA047_09665</name>
</gene>
<evidence type="ECO:0000313" key="1">
    <source>
        <dbReference type="EMBL" id="TKC07503.1"/>
    </source>
</evidence>
<proteinExistence type="predicted"/>
<protein>
    <submittedName>
        <fullName evidence="1">Uncharacterized protein</fullName>
    </submittedName>
</protein>
<dbReference type="AlphaFoldDB" id="A0A4U1CJA2"/>
<accession>A0A4U1CJA2</accession>
<reference evidence="1 2" key="1">
    <citation type="submission" date="2019-04" db="EMBL/GenBank/DDBJ databases">
        <title>Pedobacter sp. RP-3-15 sp. nov., isolated from Arctic soil.</title>
        <authorList>
            <person name="Dahal R.H."/>
            <person name="Kim D.-U."/>
        </authorList>
    </citation>
    <scope>NUCLEOTIDE SEQUENCE [LARGE SCALE GENOMIC DNA]</scope>
    <source>
        <strain evidence="1 2">RP-3-15</strain>
    </source>
</reference>
<keyword evidence="2" id="KW-1185">Reference proteome</keyword>
<evidence type="ECO:0000313" key="2">
    <source>
        <dbReference type="Proteomes" id="UP000307244"/>
    </source>
</evidence>
<name>A0A4U1CJA2_9SPHI</name>
<organism evidence="1 2">
    <name type="scientific">Pedobacter frigoris</name>
    <dbReference type="NCBI Taxonomy" id="2571272"/>
    <lineage>
        <taxon>Bacteria</taxon>
        <taxon>Pseudomonadati</taxon>
        <taxon>Bacteroidota</taxon>
        <taxon>Sphingobacteriia</taxon>
        <taxon>Sphingobacteriales</taxon>
        <taxon>Sphingobacteriaceae</taxon>
        <taxon>Pedobacter</taxon>
    </lineage>
</organism>
<dbReference type="EMBL" id="SWBQ01000002">
    <property type="protein sequence ID" value="TKC07503.1"/>
    <property type="molecule type" value="Genomic_DNA"/>
</dbReference>
<dbReference type="Proteomes" id="UP000307244">
    <property type="component" value="Unassembled WGS sequence"/>
</dbReference>
<comment type="caution">
    <text evidence="1">The sequence shown here is derived from an EMBL/GenBank/DDBJ whole genome shotgun (WGS) entry which is preliminary data.</text>
</comment>
<dbReference type="OrthoDB" id="765028at2"/>